<accession>A0ABU0M966</accession>
<dbReference type="Pfam" id="PF13302">
    <property type="entry name" value="Acetyltransf_3"/>
    <property type="match status" value="1"/>
</dbReference>
<organism evidence="3 4">
    <name type="scientific">Kaistia geumhonensis</name>
    <dbReference type="NCBI Taxonomy" id="410839"/>
    <lineage>
        <taxon>Bacteria</taxon>
        <taxon>Pseudomonadati</taxon>
        <taxon>Pseudomonadota</taxon>
        <taxon>Alphaproteobacteria</taxon>
        <taxon>Hyphomicrobiales</taxon>
        <taxon>Kaistiaceae</taxon>
        <taxon>Kaistia</taxon>
    </lineage>
</organism>
<dbReference type="PANTHER" id="PTHR43441:SF2">
    <property type="entry name" value="FAMILY ACETYLTRANSFERASE, PUTATIVE (AFU_ORTHOLOGUE AFUA_7G00850)-RELATED"/>
    <property type="match status" value="1"/>
</dbReference>
<evidence type="ECO:0000256" key="1">
    <source>
        <dbReference type="SAM" id="MobiDB-lite"/>
    </source>
</evidence>
<name>A0ABU0M966_9HYPH</name>
<dbReference type="InterPro" id="IPR016181">
    <property type="entry name" value="Acyl_CoA_acyltransferase"/>
</dbReference>
<evidence type="ECO:0000313" key="4">
    <source>
        <dbReference type="Proteomes" id="UP001223743"/>
    </source>
</evidence>
<dbReference type="InterPro" id="IPR051908">
    <property type="entry name" value="Ribosomal_N-acetyltransferase"/>
</dbReference>
<dbReference type="PROSITE" id="PS51186">
    <property type="entry name" value="GNAT"/>
    <property type="match status" value="1"/>
</dbReference>
<comment type="caution">
    <text evidence="3">The sequence shown here is derived from an EMBL/GenBank/DDBJ whole genome shotgun (WGS) entry which is preliminary data.</text>
</comment>
<dbReference type="PANTHER" id="PTHR43441">
    <property type="entry name" value="RIBOSOMAL-PROTEIN-SERINE ACETYLTRANSFERASE"/>
    <property type="match status" value="1"/>
</dbReference>
<gene>
    <name evidence="3" type="ORF">QO015_003070</name>
</gene>
<keyword evidence="4" id="KW-1185">Reference proteome</keyword>
<dbReference type="SUPFAM" id="SSF55729">
    <property type="entry name" value="Acyl-CoA N-acyltransferases (Nat)"/>
    <property type="match status" value="1"/>
</dbReference>
<reference evidence="3 4" key="1">
    <citation type="submission" date="2023-07" db="EMBL/GenBank/DDBJ databases">
        <title>Genomic Encyclopedia of Type Strains, Phase IV (KMG-IV): sequencing the most valuable type-strain genomes for metagenomic binning, comparative biology and taxonomic classification.</title>
        <authorList>
            <person name="Goeker M."/>
        </authorList>
    </citation>
    <scope>NUCLEOTIDE SEQUENCE [LARGE SCALE GENOMIC DNA]</scope>
    <source>
        <strain evidence="3 4">B1-1</strain>
    </source>
</reference>
<dbReference type="RefSeq" id="WP_266283223.1">
    <property type="nucleotide sequence ID" value="NZ_JAPKNF010000002.1"/>
</dbReference>
<dbReference type="InterPro" id="IPR000182">
    <property type="entry name" value="GNAT_dom"/>
</dbReference>
<feature type="domain" description="N-acetyltransferase" evidence="2">
    <location>
        <begin position="93"/>
        <end position="249"/>
    </location>
</feature>
<evidence type="ECO:0000259" key="2">
    <source>
        <dbReference type="PROSITE" id="PS51186"/>
    </source>
</evidence>
<proteinExistence type="predicted"/>
<sequence>MINKAWHDANPMPAQASLDERIAWHLEHSAHCGCRDIPESIKQELKRRGVPVPKRRETMTSPPTGGAALPLGDLVDPVPAAMPVRTILEGASVAVVPFDVEEHSAALFEAVAGHDDLWAYMGQGPFGDLASFVDYYAVAAEKTDPLLFTILDRESGRPLGHATYMRIAPGDRAIEVGNILYTPALQRTRGATEAMYLMARHAFEDLGYRRYEWKCNALNAPSRRAALRLGFTYEGTFRQHMIVKGRNRDTAWFAMLDSEWPRVKAAFEAWLSPENFAEDGTQRFDLATIREGLGGA</sequence>
<evidence type="ECO:0000313" key="3">
    <source>
        <dbReference type="EMBL" id="MDQ0517457.1"/>
    </source>
</evidence>
<feature type="region of interest" description="Disordered" evidence="1">
    <location>
        <begin position="48"/>
        <end position="70"/>
    </location>
</feature>
<dbReference type="Proteomes" id="UP001223743">
    <property type="component" value="Unassembled WGS sequence"/>
</dbReference>
<dbReference type="Gene3D" id="3.40.630.30">
    <property type="match status" value="1"/>
</dbReference>
<protein>
    <submittedName>
        <fullName evidence="3">RimJ/RimL family protein N-acetyltransferase</fullName>
    </submittedName>
</protein>
<dbReference type="EMBL" id="JAUSWJ010000001">
    <property type="protein sequence ID" value="MDQ0517457.1"/>
    <property type="molecule type" value="Genomic_DNA"/>
</dbReference>